<sequence>MGQGPTTDGTVSLLRSRPRGHTNSVARPSSIYVEQWLATDAPPFQLTAYLDGCKMCSKTTRTFVVGNAKRSASF</sequence>
<accession>A0AAP0N432</accession>
<keyword evidence="3" id="KW-1185">Reference proteome</keyword>
<organism evidence="2 3">
    <name type="scientific">Liquidambar formosana</name>
    <name type="common">Formosan gum</name>
    <dbReference type="NCBI Taxonomy" id="63359"/>
    <lineage>
        <taxon>Eukaryota</taxon>
        <taxon>Viridiplantae</taxon>
        <taxon>Streptophyta</taxon>
        <taxon>Embryophyta</taxon>
        <taxon>Tracheophyta</taxon>
        <taxon>Spermatophyta</taxon>
        <taxon>Magnoliopsida</taxon>
        <taxon>eudicotyledons</taxon>
        <taxon>Gunneridae</taxon>
        <taxon>Pentapetalae</taxon>
        <taxon>Saxifragales</taxon>
        <taxon>Altingiaceae</taxon>
        <taxon>Liquidambar</taxon>
    </lineage>
</organism>
<evidence type="ECO:0000313" key="3">
    <source>
        <dbReference type="Proteomes" id="UP001415857"/>
    </source>
</evidence>
<feature type="compositionally biased region" description="Polar residues" evidence="1">
    <location>
        <begin position="1"/>
        <end position="10"/>
    </location>
</feature>
<name>A0AAP0N432_LIQFO</name>
<protein>
    <submittedName>
        <fullName evidence="2">Uncharacterized protein</fullName>
    </submittedName>
</protein>
<dbReference type="Proteomes" id="UP001415857">
    <property type="component" value="Unassembled WGS sequence"/>
</dbReference>
<proteinExistence type="predicted"/>
<evidence type="ECO:0000256" key="1">
    <source>
        <dbReference type="SAM" id="MobiDB-lite"/>
    </source>
</evidence>
<feature type="region of interest" description="Disordered" evidence="1">
    <location>
        <begin position="1"/>
        <end position="26"/>
    </location>
</feature>
<dbReference type="EMBL" id="JBBPBK010000295">
    <property type="protein sequence ID" value="KAK9265838.1"/>
    <property type="molecule type" value="Genomic_DNA"/>
</dbReference>
<dbReference type="AlphaFoldDB" id="A0AAP0N432"/>
<evidence type="ECO:0000313" key="2">
    <source>
        <dbReference type="EMBL" id="KAK9265838.1"/>
    </source>
</evidence>
<gene>
    <name evidence="2" type="ORF">L1049_027283</name>
</gene>
<comment type="caution">
    <text evidence="2">The sequence shown here is derived from an EMBL/GenBank/DDBJ whole genome shotgun (WGS) entry which is preliminary data.</text>
</comment>
<reference evidence="2 3" key="1">
    <citation type="journal article" date="2024" name="Plant J.">
        <title>Genome sequences and population genomics reveal climatic adaptation and genomic divergence between two closely related sweetgum species.</title>
        <authorList>
            <person name="Xu W.Q."/>
            <person name="Ren C.Q."/>
            <person name="Zhang X.Y."/>
            <person name="Comes H.P."/>
            <person name="Liu X.H."/>
            <person name="Li Y.G."/>
            <person name="Kettle C.J."/>
            <person name="Jalonen R."/>
            <person name="Gaisberger H."/>
            <person name="Ma Y.Z."/>
            <person name="Qiu Y.X."/>
        </authorList>
    </citation>
    <scope>NUCLEOTIDE SEQUENCE [LARGE SCALE GENOMIC DNA]</scope>
    <source>
        <strain evidence="2">Hangzhou</strain>
    </source>
</reference>